<gene>
    <name evidence="1" type="ORF">KSB_45540</name>
</gene>
<organism evidence="1 2">
    <name type="scientific">Ktedonobacter robiniae</name>
    <dbReference type="NCBI Taxonomy" id="2778365"/>
    <lineage>
        <taxon>Bacteria</taxon>
        <taxon>Bacillati</taxon>
        <taxon>Chloroflexota</taxon>
        <taxon>Ktedonobacteria</taxon>
        <taxon>Ktedonobacterales</taxon>
        <taxon>Ktedonobacteraceae</taxon>
        <taxon>Ktedonobacter</taxon>
    </lineage>
</organism>
<dbReference type="Proteomes" id="UP000654345">
    <property type="component" value="Unassembled WGS sequence"/>
</dbReference>
<comment type="caution">
    <text evidence="1">The sequence shown here is derived from an EMBL/GenBank/DDBJ whole genome shotgun (WGS) entry which is preliminary data.</text>
</comment>
<proteinExistence type="predicted"/>
<keyword evidence="2" id="KW-1185">Reference proteome</keyword>
<name>A0ABQ3UTR0_9CHLR</name>
<evidence type="ECO:0000313" key="1">
    <source>
        <dbReference type="EMBL" id="GHO56079.1"/>
    </source>
</evidence>
<reference evidence="1 2" key="1">
    <citation type="journal article" date="2021" name="Int. J. Syst. Evol. Microbiol.">
        <title>Reticulibacter mediterranei gen. nov., sp. nov., within the new family Reticulibacteraceae fam. nov., and Ktedonospora formicarum gen. nov., sp. nov., Ktedonobacter robiniae sp. nov., Dictyobacter formicarum sp. nov. and Dictyobacter arantiisoli sp. nov., belonging to the class Ktedonobacteria.</title>
        <authorList>
            <person name="Yabe S."/>
            <person name="Zheng Y."/>
            <person name="Wang C.M."/>
            <person name="Sakai Y."/>
            <person name="Abe K."/>
            <person name="Yokota A."/>
            <person name="Donadio S."/>
            <person name="Cavaletti L."/>
            <person name="Monciardini P."/>
        </authorList>
    </citation>
    <scope>NUCLEOTIDE SEQUENCE [LARGE SCALE GENOMIC DNA]</scope>
    <source>
        <strain evidence="1 2">SOSP1-30</strain>
    </source>
</reference>
<protein>
    <submittedName>
        <fullName evidence="1">Uncharacterized protein</fullName>
    </submittedName>
</protein>
<dbReference type="EMBL" id="BNJG01000002">
    <property type="protein sequence ID" value="GHO56079.1"/>
    <property type="molecule type" value="Genomic_DNA"/>
</dbReference>
<sequence>MYLYSISSEYRFMLLGLTITKLLQNQGKLKTNMLFGQYIAHKALSKDPHQRYAYVKTFAMALVQAWMLSKSLQARI</sequence>
<evidence type="ECO:0000313" key="2">
    <source>
        <dbReference type="Proteomes" id="UP000654345"/>
    </source>
</evidence>
<accession>A0ABQ3UTR0</accession>